<evidence type="ECO:0000313" key="3">
    <source>
        <dbReference type="Proteomes" id="UP000054279"/>
    </source>
</evidence>
<evidence type="ECO:0000256" key="1">
    <source>
        <dbReference type="SAM" id="MobiDB-lite"/>
    </source>
</evidence>
<reference evidence="2 3" key="1">
    <citation type="submission" date="2014-06" db="EMBL/GenBank/DDBJ databases">
        <title>Evolutionary Origins and Diversification of the Mycorrhizal Mutualists.</title>
        <authorList>
            <consortium name="DOE Joint Genome Institute"/>
            <consortium name="Mycorrhizal Genomics Consortium"/>
            <person name="Kohler A."/>
            <person name="Kuo A."/>
            <person name="Nagy L.G."/>
            <person name="Floudas D."/>
            <person name="Copeland A."/>
            <person name="Barry K.W."/>
            <person name="Cichocki N."/>
            <person name="Veneault-Fourrey C."/>
            <person name="LaButti K."/>
            <person name="Lindquist E.A."/>
            <person name="Lipzen A."/>
            <person name="Lundell T."/>
            <person name="Morin E."/>
            <person name="Murat C."/>
            <person name="Riley R."/>
            <person name="Ohm R."/>
            <person name="Sun H."/>
            <person name="Tunlid A."/>
            <person name="Henrissat B."/>
            <person name="Grigoriev I.V."/>
            <person name="Hibbett D.S."/>
            <person name="Martin F."/>
        </authorList>
    </citation>
    <scope>NUCLEOTIDE SEQUENCE [LARGE SCALE GENOMIC DNA]</scope>
    <source>
        <strain evidence="2 3">SS14</strain>
    </source>
</reference>
<keyword evidence="3" id="KW-1185">Reference proteome</keyword>
<gene>
    <name evidence="2" type="ORF">M422DRAFT_275395</name>
</gene>
<feature type="compositionally biased region" description="Basic and acidic residues" evidence="1">
    <location>
        <begin position="113"/>
        <end position="140"/>
    </location>
</feature>
<dbReference type="EMBL" id="KN837560">
    <property type="protein sequence ID" value="KIJ23939.1"/>
    <property type="molecule type" value="Genomic_DNA"/>
</dbReference>
<accession>A0A0C9TPU6</accession>
<name>A0A0C9TPU6_SPHS4</name>
<sequence>MSLESLYVLFSTSYRLAHLFCDSTMGRLGGGEGGLCGGPRGFCGKCFDRGFDEDQWDKEDSSGAGERGPTTEQPSGVKAMTTTPDSPQAVTPVVHTNGDTNSEADNGVSSSDINEKTDSDKPANNDDVNEKPNSDKLAKE</sequence>
<proteinExistence type="predicted"/>
<organism evidence="2 3">
    <name type="scientific">Sphaerobolus stellatus (strain SS14)</name>
    <dbReference type="NCBI Taxonomy" id="990650"/>
    <lineage>
        <taxon>Eukaryota</taxon>
        <taxon>Fungi</taxon>
        <taxon>Dikarya</taxon>
        <taxon>Basidiomycota</taxon>
        <taxon>Agaricomycotina</taxon>
        <taxon>Agaricomycetes</taxon>
        <taxon>Phallomycetidae</taxon>
        <taxon>Geastrales</taxon>
        <taxon>Sphaerobolaceae</taxon>
        <taxon>Sphaerobolus</taxon>
    </lineage>
</organism>
<feature type="region of interest" description="Disordered" evidence="1">
    <location>
        <begin position="54"/>
        <end position="140"/>
    </location>
</feature>
<protein>
    <submittedName>
        <fullName evidence="2">Unplaced genomic scaffold SPHSTscaffold_485, whole genome shotgun sequence</fullName>
    </submittedName>
</protein>
<feature type="compositionally biased region" description="Polar residues" evidence="1">
    <location>
        <begin position="97"/>
        <end position="112"/>
    </location>
</feature>
<dbReference type="HOGENOM" id="CLU_1836432_0_0_1"/>
<dbReference type="AlphaFoldDB" id="A0A0C9TPU6"/>
<feature type="compositionally biased region" description="Polar residues" evidence="1">
    <location>
        <begin position="70"/>
        <end position="89"/>
    </location>
</feature>
<evidence type="ECO:0000313" key="2">
    <source>
        <dbReference type="EMBL" id="KIJ23939.1"/>
    </source>
</evidence>
<dbReference type="Proteomes" id="UP000054279">
    <property type="component" value="Unassembled WGS sequence"/>
</dbReference>